<sequence length="1867" mass="212277">MGKGRARDVVGQNSRVLSTKNSGSLNIPSAPVYYPTEDEFKDPLEYVYKIRTEAEPYGICKIVPPKSWKPPFALDLGSFTFPTKTQAIHQLQARPAACDSKTFELEYSRFLEEHCGKKLKKVLFEGEELDLCKLFNAVKRFGGYDKVVKEKKWGEVFRFVRLNKKISECGKHVLCQLYHKHLYDYEKYYNKLNKEVSKVCKRGLNEDVKNENKVEFLSSKRRRRNNNDCERVRVCDNVVKVEELDQICEQCKSGLHGEVMLLCDRCNKGWHIYCLSPPLKQIPPGNWYCLECLNSDKDSFGFVPGKRFSLESFRRVADRAKRKWLGSRSASRVQLEKKFWEIVEGSAGEVEVMYGSDLDTSVYGSGFPRVNDPRPESVGTNVWDEYCACPWNLNNLPKLKGSMLRTVHQNITGVMVPWLYIGMLFSAFCWHFEDHCFYSMNYHHWGDPKCWYSVPGSEAIAFEKVMKNSLPDLFDAQPDLLFQLVTMLNPSVLQENGVPVYSVLQEPGNFVITFPRSYHAGFNFGLNCAEAVNFAPADWLPHGGSGAELYQLYRKAAVLSHEELLCVVAKQSDRDSKALPYLKNELLRIYTKERMCREQLWKKGIIKSTPMCPRKCPEYVGTVEDPTCIICRQYLYLSAVVCRCRPSASVCLEHWEHLCECKPRKLCLLYRHTLAELNDLFLTVDGCNPEETSESNSLKRQISSSNQTSALSKKVKGGRITFSHLAGQWLLHSSEVLNNLYSSDAFASLLKEAEQFLWAGPEMDQVSFKSSSVSFSFCNLKYAVRDMVKKLTEAQKWAEGIRNCLSKAENWSYQPGCDSEKVELAYVNELLGFDPVPCNESGHLKLKEYAEEARLLNREIDVALSKWSKISELELLYSRASGLPICMEESKKLSQRISSAKVWTDTVRKCISSKCPAVVEVEMLYKLKSEILDLQVELPETELLLDLIGQAESCRAQCSEILNGPISLKNAEVLLQELDGFTVDAPELKLLKQYHREVVSWISRFNNIVLNIHERKDQQNVIDELNCILKDGASLRIQVDELPLVELELKKAYCREKALKACDTKMSLEFIQQMMTEAVMLHIDREKLFIDMSGVLATALCWEERAADVLARKAQMSEFDDIIRTSEDIFVVLPSLDSVQDAVSTAKSWLKKCMPFLASTSSEAPTSLLKLEALKELVSHSKILKISLEEQGTLETVLKNCEEWQHHASSLLQNAGCLLDTGNIGDGLSNGLTSKIQHLLTSMESIIKAGSSLGFDFHEIPKLQNACSTLQWCNKALSFCSFAPSFEDVENLMEITEGLSTTYLSCNLWNSLIHGVKWLKRASEVVSAPCKFRRCKLSDVEAVFAGSQSMNVSFPVMVGELKSAIQKHKLWQEQVHEFFNLKCELRSWSLLLQLKDSGKATAFHCSELEMVVSEVYKVENWKQRCADIVGSSIGEMNTLFGSLQKLKQSLDRSLYIYKKSRGSTPKKLCTCCASDYGEQNHLICSICKDCYHLQCVGPTAAVGTNDAEEYICPYCQIFESGSISVNGCSLLTYEGKRSDLIKLIELLSDSEKFCVGIEERDILQEVVDEALACKTCLTDILKFEFSNLDKDLSIISNKLTVALKAREVAGVYDHQSNRMLDLALARNSWRVKVNKLLEGSTKPTIRQIQQYLKEGLAVDITPEDHFRQKLTELNCIGLQWADRAKKVTMDAGALSLDKVFELITEGEDLPVYLERELKSLRDRSMLYCICRKPYDERAMIACDRCDEWYHFDCIKLLSPPKIYICAACKPEAEQLSTQQTVDDNERSNSMLLEPKTPSPKHTQSRKKQRKEGTSLTQKMLVITNNTSLLNCSSGIDSLWWRNRKPFRRAAKRREALESLSPFIHTQQ</sequence>
<evidence type="ECO:0000313" key="1">
    <source>
        <dbReference type="EMBL" id="KAJ0048148.1"/>
    </source>
</evidence>
<name>A0ACC0ZAE0_9ROSI</name>
<comment type="caution">
    <text evidence="1">The sequence shown here is derived from an EMBL/GenBank/DDBJ whole genome shotgun (WGS) entry which is preliminary data.</text>
</comment>
<accession>A0ACC0ZAE0</accession>
<dbReference type="EMBL" id="CM047737">
    <property type="protein sequence ID" value="KAJ0048148.1"/>
    <property type="molecule type" value="Genomic_DNA"/>
</dbReference>
<reference evidence="2" key="1">
    <citation type="journal article" date="2023" name="G3 (Bethesda)">
        <title>Genome assembly and association tests identify interacting loci associated with vigor, precocity, and sex in interspecific pistachio rootstocks.</title>
        <authorList>
            <person name="Palmer W."/>
            <person name="Jacygrad E."/>
            <person name="Sagayaradj S."/>
            <person name="Cavanaugh K."/>
            <person name="Han R."/>
            <person name="Bertier L."/>
            <person name="Beede B."/>
            <person name="Kafkas S."/>
            <person name="Golino D."/>
            <person name="Preece J."/>
            <person name="Michelmore R."/>
        </authorList>
    </citation>
    <scope>NUCLEOTIDE SEQUENCE [LARGE SCALE GENOMIC DNA]</scope>
</reference>
<keyword evidence="2" id="KW-1185">Reference proteome</keyword>
<organism evidence="1 2">
    <name type="scientific">Pistacia integerrima</name>
    <dbReference type="NCBI Taxonomy" id="434235"/>
    <lineage>
        <taxon>Eukaryota</taxon>
        <taxon>Viridiplantae</taxon>
        <taxon>Streptophyta</taxon>
        <taxon>Embryophyta</taxon>
        <taxon>Tracheophyta</taxon>
        <taxon>Spermatophyta</taxon>
        <taxon>Magnoliopsida</taxon>
        <taxon>eudicotyledons</taxon>
        <taxon>Gunneridae</taxon>
        <taxon>Pentapetalae</taxon>
        <taxon>rosids</taxon>
        <taxon>malvids</taxon>
        <taxon>Sapindales</taxon>
        <taxon>Anacardiaceae</taxon>
        <taxon>Pistacia</taxon>
    </lineage>
</organism>
<proteinExistence type="predicted"/>
<protein>
    <submittedName>
        <fullName evidence="1">Uncharacterized protein</fullName>
    </submittedName>
</protein>
<evidence type="ECO:0000313" key="2">
    <source>
        <dbReference type="Proteomes" id="UP001163603"/>
    </source>
</evidence>
<dbReference type="Proteomes" id="UP001163603">
    <property type="component" value="Chromosome 2"/>
</dbReference>
<gene>
    <name evidence="1" type="ORF">Pint_15199</name>
</gene>